<evidence type="ECO:0000259" key="1">
    <source>
        <dbReference type="Pfam" id="PF01498"/>
    </source>
</evidence>
<dbReference type="OrthoDB" id="2680205at2759"/>
<evidence type="ECO:0000313" key="2">
    <source>
        <dbReference type="EMBL" id="KIK77158.1"/>
    </source>
</evidence>
<organism evidence="2 3">
    <name type="scientific">Paxillus rubicundulus Ve08.2h10</name>
    <dbReference type="NCBI Taxonomy" id="930991"/>
    <lineage>
        <taxon>Eukaryota</taxon>
        <taxon>Fungi</taxon>
        <taxon>Dikarya</taxon>
        <taxon>Basidiomycota</taxon>
        <taxon>Agaricomycotina</taxon>
        <taxon>Agaricomycetes</taxon>
        <taxon>Agaricomycetidae</taxon>
        <taxon>Boletales</taxon>
        <taxon>Paxilineae</taxon>
        <taxon>Paxillaceae</taxon>
        <taxon>Paxillus</taxon>
    </lineage>
</organism>
<dbReference type="Pfam" id="PF01498">
    <property type="entry name" value="HTH_Tnp_Tc3_2"/>
    <property type="match status" value="1"/>
</dbReference>
<dbReference type="InterPro" id="IPR002492">
    <property type="entry name" value="Transposase_Tc1-like"/>
</dbReference>
<evidence type="ECO:0000313" key="3">
    <source>
        <dbReference type="Proteomes" id="UP000054538"/>
    </source>
</evidence>
<dbReference type="HOGENOM" id="CLU_033666_18_0_1"/>
<protein>
    <recommendedName>
        <fullName evidence="1">Transposase Tc1-like domain-containing protein</fullName>
    </recommendedName>
</protein>
<dbReference type="AlphaFoldDB" id="A0A0D0CPD4"/>
<reference evidence="2 3" key="1">
    <citation type="submission" date="2014-04" db="EMBL/GenBank/DDBJ databases">
        <authorList>
            <consortium name="DOE Joint Genome Institute"/>
            <person name="Kuo A."/>
            <person name="Kohler A."/>
            <person name="Jargeat P."/>
            <person name="Nagy L.G."/>
            <person name="Floudas D."/>
            <person name="Copeland A."/>
            <person name="Barry K.W."/>
            <person name="Cichocki N."/>
            <person name="Veneault-Fourrey C."/>
            <person name="LaButti K."/>
            <person name="Lindquist E.A."/>
            <person name="Lipzen A."/>
            <person name="Lundell T."/>
            <person name="Morin E."/>
            <person name="Murat C."/>
            <person name="Sun H."/>
            <person name="Tunlid A."/>
            <person name="Henrissat B."/>
            <person name="Grigoriev I.V."/>
            <person name="Hibbett D.S."/>
            <person name="Martin F."/>
            <person name="Nordberg H.P."/>
            <person name="Cantor M.N."/>
            <person name="Hua S.X."/>
        </authorList>
    </citation>
    <scope>NUCLEOTIDE SEQUENCE [LARGE SCALE GENOMIC DNA]</scope>
    <source>
        <strain evidence="2 3">Ve08.2h10</strain>
    </source>
</reference>
<dbReference type="EMBL" id="KN827109">
    <property type="protein sequence ID" value="KIK77158.1"/>
    <property type="molecule type" value="Genomic_DNA"/>
</dbReference>
<dbReference type="Proteomes" id="UP000054538">
    <property type="component" value="Unassembled WGS sequence"/>
</dbReference>
<dbReference type="GO" id="GO:0006313">
    <property type="term" value="P:DNA transposition"/>
    <property type="evidence" value="ECO:0007669"/>
    <property type="project" value="InterPro"/>
</dbReference>
<sequence length="135" mass="14989">MQSLSTTQKNTIITMLDSAHSAHSIATSTGFHTSTISRLHTKEHSELQKFTGGHPSKLSPANVCHAIHLISTRKAENAVQITKTLTNIINQPLHYNTVHQALKKTGLKAVVKQKHPLLSAKHRKAWLDYAYAHKD</sequence>
<accession>A0A0D0CPD4</accession>
<dbReference type="InParanoid" id="A0A0D0CPD4"/>
<name>A0A0D0CPD4_9AGAM</name>
<keyword evidence="3" id="KW-1185">Reference proteome</keyword>
<proteinExistence type="predicted"/>
<gene>
    <name evidence="2" type="ORF">PAXRUDRAFT_87933</name>
</gene>
<reference evidence="3" key="2">
    <citation type="submission" date="2015-01" db="EMBL/GenBank/DDBJ databases">
        <title>Evolutionary Origins and Diversification of the Mycorrhizal Mutualists.</title>
        <authorList>
            <consortium name="DOE Joint Genome Institute"/>
            <consortium name="Mycorrhizal Genomics Consortium"/>
            <person name="Kohler A."/>
            <person name="Kuo A."/>
            <person name="Nagy L.G."/>
            <person name="Floudas D."/>
            <person name="Copeland A."/>
            <person name="Barry K.W."/>
            <person name="Cichocki N."/>
            <person name="Veneault-Fourrey C."/>
            <person name="LaButti K."/>
            <person name="Lindquist E.A."/>
            <person name="Lipzen A."/>
            <person name="Lundell T."/>
            <person name="Morin E."/>
            <person name="Murat C."/>
            <person name="Riley R."/>
            <person name="Ohm R."/>
            <person name="Sun H."/>
            <person name="Tunlid A."/>
            <person name="Henrissat B."/>
            <person name="Grigoriev I.V."/>
            <person name="Hibbett D.S."/>
            <person name="Martin F."/>
        </authorList>
    </citation>
    <scope>NUCLEOTIDE SEQUENCE [LARGE SCALE GENOMIC DNA]</scope>
    <source>
        <strain evidence="3">Ve08.2h10</strain>
    </source>
</reference>
<feature type="non-terminal residue" evidence="2">
    <location>
        <position position="135"/>
    </location>
</feature>
<dbReference type="STRING" id="930991.A0A0D0CPD4"/>
<dbReference type="GO" id="GO:0015074">
    <property type="term" value="P:DNA integration"/>
    <property type="evidence" value="ECO:0007669"/>
    <property type="project" value="InterPro"/>
</dbReference>
<dbReference type="GO" id="GO:0003677">
    <property type="term" value="F:DNA binding"/>
    <property type="evidence" value="ECO:0007669"/>
    <property type="project" value="InterPro"/>
</dbReference>
<feature type="domain" description="Transposase Tc1-like" evidence="1">
    <location>
        <begin position="78"/>
        <end position="135"/>
    </location>
</feature>